<sequence length="254" mass="27240">MQSLAGQCAVITNVATPLGYALARRIGMAGAKIFVTGTCNGKTTRAIETLNSIGVDATGSVMDITKEEERKRLIELVNSEFGKLDSLVINHQRNNIQGLISEATVNDCTDLCNKYITTPLDLSNKMLPLLQKSENPSVVLMASIAGFNPFMDVGLYSVVNSGILGLTKSLSQIYGKKNCRVNSVSLGMTTEDGSGASWDNINDDAKQQLEEIVPLGRVAKIYECAGTVEFLCGRSSMFTTGENFVINGGVSVRI</sequence>
<dbReference type="SUPFAM" id="SSF51735">
    <property type="entry name" value="NAD(P)-binding Rossmann-fold domains"/>
    <property type="match status" value="1"/>
</dbReference>
<organism evidence="2 3">
    <name type="scientific">Parastrongyloides trichosuri</name>
    <name type="common">Possum-specific nematode worm</name>
    <dbReference type="NCBI Taxonomy" id="131310"/>
    <lineage>
        <taxon>Eukaryota</taxon>
        <taxon>Metazoa</taxon>
        <taxon>Ecdysozoa</taxon>
        <taxon>Nematoda</taxon>
        <taxon>Chromadorea</taxon>
        <taxon>Rhabditida</taxon>
        <taxon>Tylenchina</taxon>
        <taxon>Panagrolaimomorpha</taxon>
        <taxon>Strongyloidoidea</taxon>
        <taxon>Strongyloididae</taxon>
        <taxon>Parastrongyloides</taxon>
    </lineage>
</organism>
<accession>A0A0N4ZM96</accession>
<evidence type="ECO:0000313" key="3">
    <source>
        <dbReference type="WBParaSite" id="PTRK_0000966500.1"/>
    </source>
</evidence>
<dbReference type="Pfam" id="PF13561">
    <property type="entry name" value="adh_short_C2"/>
    <property type="match status" value="1"/>
</dbReference>
<name>A0A0N4ZM96_PARTI</name>
<dbReference type="STRING" id="131310.A0A0N4ZM96"/>
<evidence type="ECO:0000256" key="1">
    <source>
        <dbReference type="ARBA" id="ARBA00006484"/>
    </source>
</evidence>
<dbReference type="PRINTS" id="PR00081">
    <property type="entry name" value="GDHRDH"/>
</dbReference>
<protein>
    <submittedName>
        <fullName evidence="3">NAD(P)-binding protein</fullName>
    </submittedName>
</protein>
<dbReference type="Gene3D" id="3.40.50.720">
    <property type="entry name" value="NAD(P)-binding Rossmann-like Domain"/>
    <property type="match status" value="1"/>
</dbReference>
<dbReference type="Proteomes" id="UP000038045">
    <property type="component" value="Unplaced"/>
</dbReference>
<keyword evidence="2" id="KW-1185">Reference proteome</keyword>
<proteinExistence type="inferred from homology"/>
<dbReference type="InterPro" id="IPR036291">
    <property type="entry name" value="NAD(P)-bd_dom_sf"/>
</dbReference>
<comment type="similarity">
    <text evidence="1">Belongs to the short-chain dehydrogenases/reductases (SDR) family.</text>
</comment>
<dbReference type="PANTHER" id="PTHR43943">
    <property type="entry name" value="DEHYDROGENASE/REDUCTASE (SDR FAMILY) MEMBER 4"/>
    <property type="match status" value="1"/>
</dbReference>
<dbReference type="PANTHER" id="PTHR43943:SF2">
    <property type="entry name" value="DEHYDROGENASE_REDUCTASE 4"/>
    <property type="match status" value="1"/>
</dbReference>
<reference evidence="3" key="1">
    <citation type="submission" date="2017-02" db="UniProtKB">
        <authorList>
            <consortium name="WormBaseParasite"/>
        </authorList>
    </citation>
    <scope>IDENTIFICATION</scope>
</reference>
<dbReference type="WBParaSite" id="PTRK_0000966500.1">
    <property type="protein sequence ID" value="PTRK_0000966500.1"/>
    <property type="gene ID" value="PTRK_0000966500"/>
</dbReference>
<evidence type="ECO:0000313" key="2">
    <source>
        <dbReference type="Proteomes" id="UP000038045"/>
    </source>
</evidence>
<dbReference type="InterPro" id="IPR002347">
    <property type="entry name" value="SDR_fam"/>
</dbReference>
<dbReference type="AlphaFoldDB" id="A0A0N4ZM96"/>